<gene>
    <name evidence="1" type="ORF">WT44_11105</name>
</gene>
<dbReference type="RefSeq" id="WP_059906770.1">
    <property type="nucleotide sequence ID" value="NZ_LOYZ01000028.1"/>
</dbReference>
<evidence type="ECO:0000313" key="2">
    <source>
        <dbReference type="Proteomes" id="UP000068603"/>
    </source>
</evidence>
<accession>A0A107TG35</accession>
<name>A0A107TG35_9BURK</name>
<sequence>MIMQKKVTDLEFVERHPGYDTLNNPNRLTVAELMPIGLTWRSSGVQHAIHSQAGVAGRLLGDASGIAVVEAPYDLSANCAYIVNADGSMRARIPAQIGADRVAFYDVIDSGGAVAFLAATPGKDLRIEIREADGAVVRVEESR</sequence>
<dbReference type="STRING" id="1503054.WT74_00200"/>
<proteinExistence type="predicted"/>
<dbReference type="AlphaFoldDB" id="A0A107TG35"/>
<evidence type="ECO:0000313" key="1">
    <source>
        <dbReference type="EMBL" id="KWA65100.1"/>
    </source>
</evidence>
<dbReference type="Proteomes" id="UP000068603">
    <property type="component" value="Unassembled WGS sequence"/>
</dbReference>
<comment type="caution">
    <text evidence="1">The sequence shown here is derived from an EMBL/GenBank/DDBJ whole genome shotgun (WGS) entry which is preliminary data.</text>
</comment>
<reference evidence="1 2" key="1">
    <citation type="submission" date="2015-11" db="EMBL/GenBank/DDBJ databases">
        <title>Expanding the genomic diversity of Burkholderia species for the development of highly accurate diagnostics.</title>
        <authorList>
            <person name="Sahl J."/>
            <person name="Keim P."/>
            <person name="Wagner D."/>
        </authorList>
    </citation>
    <scope>NUCLEOTIDE SEQUENCE [LARGE SCALE GENOMIC DNA]</scope>
    <source>
        <strain evidence="1 2">MSMB1960WGS</strain>
    </source>
</reference>
<dbReference type="EMBL" id="LPHB01000031">
    <property type="protein sequence ID" value="KWA65100.1"/>
    <property type="molecule type" value="Genomic_DNA"/>
</dbReference>
<protein>
    <submittedName>
        <fullName evidence="1">Uncharacterized protein</fullName>
    </submittedName>
</protein>
<organism evidence="1">
    <name type="scientific">Burkholderia stagnalis</name>
    <dbReference type="NCBI Taxonomy" id="1503054"/>
    <lineage>
        <taxon>Bacteria</taxon>
        <taxon>Pseudomonadati</taxon>
        <taxon>Pseudomonadota</taxon>
        <taxon>Betaproteobacteria</taxon>
        <taxon>Burkholderiales</taxon>
        <taxon>Burkholderiaceae</taxon>
        <taxon>Burkholderia</taxon>
        <taxon>Burkholderia cepacia complex</taxon>
    </lineage>
</organism>